<dbReference type="Pfam" id="PF12706">
    <property type="entry name" value="Lactamase_B_2"/>
    <property type="match status" value="1"/>
</dbReference>
<evidence type="ECO:0000259" key="2">
    <source>
        <dbReference type="Pfam" id="PF12706"/>
    </source>
</evidence>
<evidence type="ECO:0000313" key="4">
    <source>
        <dbReference type="Proteomes" id="UP001302126"/>
    </source>
</evidence>
<evidence type="ECO:0000256" key="1">
    <source>
        <dbReference type="SAM" id="MobiDB-lite"/>
    </source>
</evidence>
<protein>
    <submittedName>
        <fullName evidence="3">Beta-lactamase superfamily domain-containing protein</fullName>
    </submittedName>
</protein>
<keyword evidence="4" id="KW-1185">Reference proteome</keyword>
<comment type="caution">
    <text evidence="3">The sequence shown here is derived from an EMBL/GenBank/DDBJ whole genome shotgun (WGS) entry which is preliminary data.</text>
</comment>
<dbReference type="AlphaFoldDB" id="A0AAN6WYR3"/>
<dbReference type="GO" id="GO:0070291">
    <property type="term" value="P:N-acylethanolamine metabolic process"/>
    <property type="evidence" value="ECO:0007669"/>
    <property type="project" value="TreeGrafter"/>
</dbReference>
<accession>A0AAN6WYR3</accession>
<proteinExistence type="predicted"/>
<gene>
    <name evidence="3" type="ORF">QBC35DRAFT_42334</name>
</gene>
<feature type="compositionally biased region" description="Low complexity" evidence="1">
    <location>
        <begin position="40"/>
        <end position="55"/>
    </location>
</feature>
<dbReference type="EMBL" id="MU864362">
    <property type="protein sequence ID" value="KAK4190863.1"/>
    <property type="molecule type" value="Genomic_DNA"/>
</dbReference>
<feature type="domain" description="Metallo-beta-lactamase" evidence="2">
    <location>
        <begin position="180"/>
        <end position="336"/>
    </location>
</feature>
<sequence>MAPDSTVGKILAIAPISKPKSASNTPPEHHVLSTSTARKSSGWSSYLPSWSPSPGKTRPSLQPEGSIAGFRNPWPSWHKPTKTEVFNSLEWGADTDPCINLAATHLCEFPEPSPASKRPNFSDLEVVDSPGAKAARLLQIQKPDFLFPSSVKTKATATWIGHAGALVQLPPLTEGNRPLRFLFDPVFGMRCFPSEYFGPIRSYPPPCDVQDLPEIDAVFISHNHYDHMDGETLKGVWMKNKEIVRFFVPLGNKSTLVSWGLPEDRVFEMDWWDSTFVSSEGDSKIGVKIWCTPAQHNSARNPVDGNYTLWSSWYLEQTRSPEKASFKVFFGGDTGYQFHSSNAWPPSPPNGQDSENKENPYPPCPAFAEIRRRIGAPDLLILPISVGASFAYLRSFFPFPDWGNPMPRHSEGVVGANHMPPWDAVKVLLDMAGENKKAVAIGMHWGTFVTDPVEVLKTLGQLEWACQSQGVKFARELSDDDRKSHSVFLALNHGQTVTL</sequence>
<dbReference type="GO" id="GO:0070292">
    <property type="term" value="P:N-acylphosphatidylethanolamine metabolic process"/>
    <property type="evidence" value="ECO:0007669"/>
    <property type="project" value="TreeGrafter"/>
</dbReference>
<organism evidence="3 4">
    <name type="scientific">Podospora australis</name>
    <dbReference type="NCBI Taxonomy" id="1536484"/>
    <lineage>
        <taxon>Eukaryota</taxon>
        <taxon>Fungi</taxon>
        <taxon>Dikarya</taxon>
        <taxon>Ascomycota</taxon>
        <taxon>Pezizomycotina</taxon>
        <taxon>Sordariomycetes</taxon>
        <taxon>Sordariomycetidae</taxon>
        <taxon>Sordariales</taxon>
        <taxon>Podosporaceae</taxon>
        <taxon>Podospora</taxon>
    </lineage>
</organism>
<dbReference type="InterPro" id="IPR001279">
    <property type="entry name" value="Metallo-B-lactamas"/>
</dbReference>
<feature type="compositionally biased region" description="Polar residues" evidence="1">
    <location>
        <begin position="20"/>
        <end position="39"/>
    </location>
</feature>
<reference evidence="3" key="1">
    <citation type="journal article" date="2023" name="Mol. Phylogenet. Evol.">
        <title>Genome-scale phylogeny and comparative genomics of the fungal order Sordariales.</title>
        <authorList>
            <person name="Hensen N."/>
            <person name="Bonometti L."/>
            <person name="Westerberg I."/>
            <person name="Brannstrom I.O."/>
            <person name="Guillou S."/>
            <person name="Cros-Aarteil S."/>
            <person name="Calhoun S."/>
            <person name="Haridas S."/>
            <person name="Kuo A."/>
            <person name="Mondo S."/>
            <person name="Pangilinan J."/>
            <person name="Riley R."/>
            <person name="LaButti K."/>
            <person name="Andreopoulos B."/>
            <person name="Lipzen A."/>
            <person name="Chen C."/>
            <person name="Yan M."/>
            <person name="Daum C."/>
            <person name="Ng V."/>
            <person name="Clum A."/>
            <person name="Steindorff A."/>
            <person name="Ohm R.A."/>
            <person name="Martin F."/>
            <person name="Silar P."/>
            <person name="Natvig D.O."/>
            <person name="Lalanne C."/>
            <person name="Gautier V."/>
            <person name="Ament-Velasquez S.L."/>
            <person name="Kruys A."/>
            <person name="Hutchinson M.I."/>
            <person name="Powell A.J."/>
            <person name="Barry K."/>
            <person name="Miller A.N."/>
            <person name="Grigoriev I.V."/>
            <person name="Debuchy R."/>
            <person name="Gladieux P."/>
            <person name="Hiltunen Thoren M."/>
            <person name="Johannesson H."/>
        </authorList>
    </citation>
    <scope>NUCLEOTIDE SEQUENCE</scope>
    <source>
        <strain evidence="3">PSN309</strain>
    </source>
</reference>
<feature type="region of interest" description="Disordered" evidence="1">
    <location>
        <begin position="340"/>
        <end position="361"/>
    </location>
</feature>
<feature type="region of interest" description="Disordered" evidence="1">
    <location>
        <begin position="15"/>
        <end position="74"/>
    </location>
</feature>
<dbReference type="GO" id="GO:0070290">
    <property type="term" value="F:N-acylphosphatidylethanolamine-specific phospholipase D activity"/>
    <property type="evidence" value="ECO:0007669"/>
    <property type="project" value="TreeGrafter"/>
</dbReference>
<dbReference type="InterPro" id="IPR036866">
    <property type="entry name" value="RibonucZ/Hydroxyglut_hydro"/>
</dbReference>
<dbReference type="Proteomes" id="UP001302126">
    <property type="component" value="Unassembled WGS sequence"/>
</dbReference>
<dbReference type="PANTHER" id="PTHR15032">
    <property type="entry name" value="N-ACYL-PHOSPHATIDYLETHANOLAMINE-HYDROLYZING PHOSPHOLIPASE D"/>
    <property type="match status" value="1"/>
</dbReference>
<dbReference type="SUPFAM" id="SSF56281">
    <property type="entry name" value="Metallo-hydrolase/oxidoreductase"/>
    <property type="match status" value="1"/>
</dbReference>
<evidence type="ECO:0000313" key="3">
    <source>
        <dbReference type="EMBL" id="KAK4190863.1"/>
    </source>
</evidence>
<dbReference type="Gene3D" id="3.60.15.10">
    <property type="entry name" value="Ribonuclease Z/Hydroxyacylglutathione hydrolase-like"/>
    <property type="match status" value="1"/>
</dbReference>
<reference evidence="3" key="2">
    <citation type="submission" date="2023-05" db="EMBL/GenBank/DDBJ databases">
        <authorList>
            <consortium name="Lawrence Berkeley National Laboratory"/>
            <person name="Steindorff A."/>
            <person name="Hensen N."/>
            <person name="Bonometti L."/>
            <person name="Westerberg I."/>
            <person name="Brannstrom I.O."/>
            <person name="Guillou S."/>
            <person name="Cros-Aarteil S."/>
            <person name="Calhoun S."/>
            <person name="Haridas S."/>
            <person name="Kuo A."/>
            <person name="Mondo S."/>
            <person name="Pangilinan J."/>
            <person name="Riley R."/>
            <person name="Labutti K."/>
            <person name="Andreopoulos B."/>
            <person name="Lipzen A."/>
            <person name="Chen C."/>
            <person name="Yanf M."/>
            <person name="Daum C."/>
            <person name="Ng V."/>
            <person name="Clum A."/>
            <person name="Ohm R."/>
            <person name="Martin F."/>
            <person name="Silar P."/>
            <person name="Natvig D."/>
            <person name="Lalanne C."/>
            <person name="Gautier V."/>
            <person name="Ament-Velasquez S.L."/>
            <person name="Kruys A."/>
            <person name="Hutchinson M.I."/>
            <person name="Powell A.J."/>
            <person name="Barry K."/>
            <person name="Miller A.N."/>
            <person name="Grigoriev I.V."/>
            <person name="Debuchy R."/>
            <person name="Gladieux P."/>
            <person name="Thoren M.H."/>
            <person name="Johannesson H."/>
        </authorList>
    </citation>
    <scope>NUCLEOTIDE SEQUENCE</scope>
    <source>
        <strain evidence="3">PSN309</strain>
    </source>
</reference>
<dbReference type="GO" id="GO:0005737">
    <property type="term" value="C:cytoplasm"/>
    <property type="evidence" value="ECO:0007669"/>
    <property type="project" value="TreeGrafter"/>
</dbReference>
<dbReference type="PANTHER" id="PTHR15032:SF27">
    <property type="entry name" value="N-ACYL-PHOSPHATIDYLETHANOLAMINE-HYDROLYZING PHOSPHOLIPASE D"/>
    <property type="match status" value="1"/>
</dbReference>
<name>A0AAN6WYR3_9PEZI</name>